<proteinExistence type="predicted"/>
<evidence type="ECO:0000256" key="2">
    <source>
        <dbReference type="PROSITE-ProRule" id="PRU00302"/>
    </source>
</evidence>
<evidence type="ECO:0000313" key="4">
    <source>
        <dbReference type="Ensembl" id="ENSCINP00000030755.1"/>
    </source>
</evidence>
<protein>
    <recommendedName>
        <fullName evidence="3">Sushi domain-containing protein</fullName>
    </recommendedName>
</protein>
<accession>H2XM73</accession>
<name>H2XM73_CIOIN</name>
<keyword evidence="1" id="KW-1015">Disulfide bond</keyword>
<sequence length="224" mass="23515">LILVVVGCKGKYQKRVIISLPAYGNNITRALGISNLKISTTISTTGVSICGWRYGGEFDGGSFYSGFGCRNYTGVNETITCVNNAGIVTSHLTLLQPQYKDLNVNMQCSPSPSYSVNIVFKACPTGKISPGLIMSKQSTSPCGYGCTARFSCAAGYTGNTVDATCNEQATWSPAPNCSLGKLVTSITVVDNTMSDPISKDCNSDAVIVGSCLAVVILIFATIAL</sequence>
<keyword evidence="5" id="KW-1185">Reference proteome</keyword>
<dbReference type="Proteomes" id="UP000008144">
    <property type="component" value="Unassembled WGS sequence"/>
</dbReference>
<reference evidence="5" key="1">
    <citation type="journal article" date="2002" name="Science">
        <title>The draft genome of Ciona intestinalis: insights into chordate and vertebrate origins.</title>
        <authorList>
            <person name="Dehal P."/>
            <person name="Satou Y."/>
            <person name="Campbell R.K."/>
            <person name="Chapman J."/>
            <person name="Degnan B."/>
            <person name="De Tomaso A."/>
            <person name="Davidson B."/>
            <person name="Di Gregorio A."/>
            <person name="Gelpke M."/>
            <person name="Goodstein D.M."/>
            <person name="Harafuji N."/>
            <person name="Hastings K.E."/>
            <person name="Ho I."/>
            <person name="Hotta K."/>
            <person name="Huang W."/>
            <person name="Kawashima T."/>
            <person name="Lemaire P."/>
            <person name="Martinez D."/>
            <person name="Meinertzhagen I.A."/>
            <person name="Necula S."/>
            <person name="Nonaka M."/>
            <person name="Putnam N."/>
            <person name="Rash S."/>
            <person name="Saiga H."/>
            <person name="Satake M."/>
            <person name="Terry A."/>
            <person name="Yamada L."/>
            <person name="Wang H.G."/>
            <person name="Awazu S."/>
            <person name="Azumi K."/>
            <person name="Boore J."/>
            <person name="Branno M."/>
            <person name="Chin-Bow S."/>
            <person name="DeSantis R."/>
            <person name="Doyle S."/>
            <person name="Francino P."/>
            <person name="Keys D.N."/>
            <person name="Haga S."/>
            <person name="Hayashi H."/>
            <person name="Hino K."/>
            <person name="Imai K.S."/>
            <person name="Inaba K."/>
            <person name="Kano S."/>
            <person name="Kobayashi K."/>
            <person name="Kobayashi M."/>
            <person name="Lee B.I."/>
            <person name="Makabe K.W."/>
            <person name="Manohar C."/>
            <person name="Matassi G."/>
            <person name="Medina M."/>
            <person name="Mochizuki Y."/>
            <person name="Mount S."/>
            <person name="Morishita T."/>
            <person name="Miura S."/>
            <person name="Nakayama A."/>
            <person name="Nishizaka S."/>
            <person name="Nomoto H."/>
            <person name="Ohta F."/>
            <person name="Oishi K."/>
            <person name="Rigoutsos I."/>
            <person name="Sano M."/>
            <person name="Sasaki A."/>
            <person name="Sasakura Y."/>
            <person name="Shoguchi E."/>
            <person name="Shin-i T."/>
            <person name="Spagnuolo A."/>
            <person name="Stainier D."/>
            <person name="Suzuki M.M."/>
            <person name="Tassy O."/>
            <person name="Takatori N."/>
            <person name="Tokuoka M."/>
            <person name="Yagi K."/>
            <person name="Yoshizaki F."/>
            <person name="Wada S."/>
            <person name="Zhang C."/>
            <person name="Hyatt P.D."/>
            <person name="Larimer F."/>
            <person name="Detter C."/>
            <person name="Doggett N."/>
            <person name="Glavina T."/>
            <person name="Hawkins T."/>
            <person name="Richardson P."/>
            <person name="Lucas S."/>
            <person name="Kohara Y."/>
            <person name="Levine M."/>
            <person name="Satoh N."/>
            <person name="Rokhsar D.S."/>
        </authorList>
    </citation>
    <scope>NUCLEOTIDE SEQUENCE [LARGE SCALE GENOMIC DNA]</scope>
</reference>
<dbReference type="GeneTree" id="ENSGT00920000149727"/>
<dbReference type="PROSITE" id="PS50923">
    <property type="entry name" value="SUSHI"/>
    <property type="match status" value="1"/>
</dbReference>
<organism evidence="4 5">
    <name type="scientific">Ciona intestinalis</name>
    <name type="common">Transparent sea squirt</name>
    <name type="synonym">Ascidia intestinalis</name>
    <dbReference type="NCBI Taxonomy" id="7719"/>
    <lineage>
        <taxon>Eukaryota</taxon>
        <taxon>Metazoa</taxon>
        <taxon>Chordata</taxon>
        <taxon>Tunicata</taxon>
        <taxon>Ascidiacea</taxon>
        <taxon>Phlebobranchia</taxon>
        <taxon>Cionidae</taxon>
        <taxon>Ciona</taxon>
    </lineage>
</organism>
<dbReference type="InParanoid" id="H2XM73"/>
<dbReference type="HOGENOM" id="CLU_1499571_0_0_1"/>
<comment type="caution">
    <text evidence="2">Lacks conserved residue(s) required for the propagation of feature annotation.</text>
</comment>
<evidence type="ECO:0000259" key="3">
    <source>
        <dbReference type="PROSITE" id="PS50923"/>
    </source>
</evidence>
<evidence type="ECO:0000313" key="5">
    <source>
        <dbReference type="Proteomes" id="UP000008144"/>
    </source>
</evidence>
<feature type="domain" description="Sushi" evidence="3">
    <location>
        <begin position="121"/>
        <end position="179"/>
    </location>
</feature>
<dbReference type="Ensembl" id="ENSCINT00000035282.1">
    <property type="protein sequence ID" value="ENSCINP00000030755.1"/>
    <property type="gene ID" value="ENSCING00000022883.1"/>
</dbReference>
<evidence type="ECO:0000256" key="1">
    <source>
        <dbReference type="ARBA" id="ARBA00023157"/>
    </source>
</evidence>
<reference evidence="4" key="2">
    <citation type="submission" date="2025-08" db="UniProtKB">
        <authorList>
            <consortium name="Ensembl"/>
        </authorList>
    </citation>
    <scope>IDENTIFICATION</scope>
</reference>
<keyword evidence="2" id="KW-0768">Sushi</keyword>
<dbReference type="AlphaFoldDB" id="H2XM73"/>
<dbReference type="Gene3D" id="2.10.70.10">
    <property type="entry name" value="Complement Module, domain 1"/>
    <property type="match status" value="1"/>
</dbReference>
<dbReference type="InterPro" id="IPR000436">
    <property type="entry name" value="Sushi_SCR_CCP_dom"/>
</dbReference>
<reference evidence="4" key="3">
    <citation type="submission" date="2025-09" db="UniProtKB">
        <authorList>
            <consortium name="Ensembl"/>
        </authorList>
    </citation>
    <scope>IDENTIFICATION</scope>
</reference>